<name>A0A4Y9XNS6_9AGAM</name>
<evidence type="ECO:0000313" key="1">
    <source>
        <dbReference type="EMBL" id="TFY51756.1"/>
    </source>
</evidence>
<evidence type="ECO:0000313" key="2">
    <source>
        <dbReference type="Proteomes" id="UP000298327"/>
    </source>
</evidence>
<accession>A0A4Y9XNS6</accession>
<dbReference type="AlphaFoldDB" id="A0A4Y9XNS6"/>
<protein>
    <submittedName>
        <fullName evidence="1">Uncharacterized protein</fullName>
    </submittedName>
</protein>
<gene>
    <name evidence="1" type="ORF">EVG20_g10851</name>
</gene>
<comment type="caution">
    <text evidence="1">The sequence shown here is derived from an EMBL/GenBank/DDBJ whole genome shotgun (WGS) entry which is preliminary data.</text>
</comment>
<dbReference type="Proteomes" id="UP000298327">
    <property type="component" value="Unassembled WGS sequence"/>
</dbReference>
<organism evidence="1 2">
    <name type="scientific">Dentipellis fragilis</name>
    <dbReference type="NCBI Taxonomy" id="205917"/>
    <lineage>
        <taxon>Eukaryota</taxon>
        <taxon>Fungi</taxon>
        <taxon>Dikarya</taxon>
        <taxon>Basidiomycota</taxon>
        <taxon>Agaricomycotina</taxon>
        <taxon>Agaricomycetes</taxon>
        <taxon>Russulales</taxon>
        <taxon>Hericiaceae</taxon>
        <taxon>Dentipellis</taxon>
    </lineage>
</organism>
<keyword evidence="2" id="KW-1185">Reference proteome</keyword>
<dbReference type="EMBL" id="SEOQ01001441">
    <property type="protein sequence ID" value="TFY51756.1"/>
    <property type="molecule type" value="Genomic_DNA"/>
</dbReference>
<reference evidence="1 2" key="1">
    <citation type="submission" date="2019-02" db="EMBL/GenBank/DDBJ databases">
        <title>Genome sequencing of the rare red list fungi Dentipellis fragilis.</title>
        <authorList>
            <person name="Buettner E."/>
            <person name="Kellner H."/>
        </authorList>
    </citation>
    <scope>NUCLEOTIDE SEQUENCE [LARGE SCALE GENOMIC DNA]</scope>
    <source>
        <strain evidence="1 2">DSM 105465</strain>
    </source>
</reference>
<sequence length="129" mass="13653">MLGPSEMAGLGLVQCGILSPISQMSPAHGNSQGSSMVIPIETRLPTLQMGLNVGEFSNINVPSRRSTPVLSGRGVQSRLPQSEINRVTINPASMPDQISYDITGSSMVASIADLIFSEDYTFEGIAGDR</sequence>
<proteinExistence type="predicted"/>